<protein>
    <submittedName>
        <fullName evidence="1">Usg protein</fullName>
    </submittedName>
</protein>
<comment type="caution">
    <text evidence="1">The sequence shown here is derived from an EMBL/GenBank/DDBJ whole genome shotgun (WGS) entry which is preliminary data.</text>
</comment>
<keyword evidence="2" id="KW-1185">Reference proteome</keyword>
<dbReference type="EMBL" id="BAABBM010000001">
    <property type="protein sequence ID" value="GAA3903743.1"/>
    <property type="molecule type" value="Genomic_DNA"/>
</dbReference>
<sequence>MKDRAFVAQIGGSRLTTAEIYYYRPDARSLLQQFVWQDYDLPPDFPLLFQFLEHWQRELEGALHSISISHQGLLKPAEWHAVDGVIHIRR</sequence>
<evidence type="ECO:0000313" key="2">
    <source>
        <dbReference type="Proteomes" id="UP001500827"/>
    </source>
</evidence>
<dbReference type="Proteomes" id="UP001500827">
    <property type="component" value="Unassembled WGS sequence"/>
</dbReference>
<gene>
    <name evidence="1" type="ORF">GCM10022276_23010</name>
</gene>
<dbReference type="Pfam" id="PF06233">
    <property type="entry name" value="Usg"/>
    <property type="match status" value="1"/>
</dbReference>
<accession>A0ABP7LKK2</accession>
<organism evidence="1 2">
    <name type="scientific">Sphingomonas limnosediminicola</name>
    <dbReference type="NCBI Taxonomy" id="940133"/>
    <lineage>
        <taxon>Bacteria</taxon>
        <taxon>Pseudomonadati</taxon>
        <taxon>Pseudomonadota</taxon>
        <taxon>Alphaproteobacteria</taxon>
        <taxon>Sphingomonadales</taxon>
        <taxon>Sphingomonadaceae</taxon>
        <taxon>Sphingomonas</taxon>
    </lineage>
</organism>
<evidence type="ECO:0000313" key="1">
    <source>
        <dbReference type="EMBL" id="GAA3903743.1"/>
    </source>
</evidence>
<name>A0ABP7LKK2_9SPHN</name>
<dbReference type="RefSeq" id="WP_344699836.1">
    <property type="nucleotide sequence ID" value="NZ_BAABBM010000001.1"/>
</dbReference>
<dbReference type="InterPro" id="IPR009354">
    <property type="entry name" value="Usg"/>
</dbReference>
<reference evidence="2" key="1">
    <citation type="journal article" date="2019" name="Int. J. Syst. Evol. Microbiol.">
        <title>The Global Catalogue of Microorganisms (GCM) 10K type strain sequencing project: providing services to taxonomists for standard genome sequencing and annotation.</title>
        <authorList>
            <consortium name="The Broad Institute Genomics Platform"/>
            <consortium name="The Broad Institute Genome Sequencing Center for Infectious Disease"/>
            <person name="Wu L."/>
            <person name="Ma J."/>
        </authorList>
    </citation>
    <scope>NUCLEOTIDE SEQUENCE [LARGE SCALE GENOMIC DNA]</scope>
    <source>
        <strain evidence="2">JCM 17543</strain>
    </source>
</reference>
<proteinExistence type="predicted"/>